<feature type="domain" description="ABC transmembrane type-1" evidence="9">
    <location>
        <begin position="75"/>
        <end position="261"/>
    </location>
</feature>
<keyword evidence="4" id="KW-0997">Cell inner membrane</keyword>
<feature type="transmembrane region" description="Helical" evidence="8">
    <location>
        <begin position="143"/>
        <end position="165"/>
    </location>
</feature>
<organism evidence="10 11">
    <name type="scientific">Candidatus Avoscillospira avicola</name>
    <dbReference type="NCBI Taxonomy" id="2840706"/>
    <lineage>
        <taxon>Bacteria</taxon>
        <taxon>Bacillati</taxon>
        <taxon>Bacillota</taxon>
        <taxon>Clostridia</taxon>
        <taxon>Eubacteriales</taxon>
        <taxon>Oscillospiraceae</taxon>
        <taxon>Oscillospiraceae incertae sedis</taxon>
        <taxon>Candidatus Avoscillospira</taxon>
    </lineage>
</organism>
<name>A0A9D1DIM3_9FIRM</name>
<evidence type="ECO:0000256" key="2">
    <source>
        <dbReference type="ARBA" id="ARBA00022448"/>
    </source>
</evidence>
<feature type="transmembrane region" description="Helical" evidence="8">
    <location>
        <begin position="242"/>
        <end position="261"/>
    </location>
</feature>
<dbReference type="GO" id="GO:0055085">
    <property type="term" value="P:transmembrane transport"/>
    <property type="evidence" value="ECO:0007669"/>
    <property type="project" value="InterPro"/>
</dbReference>
<dbReference type="PROSITE" id="PS50928">
    <property type="entry name" value="ABC_TM1"/>
    <property type="match status" value="1"/>
</dbReference>
<evidence type="ECO:0000256" key="6">
    <source>
        <dbReference type="ARBA" id="ARBA00022989"/>
    </source>
</evidence>
<feature type="transmembrane region" description="Helical" evidence="8">
    <location>
        <begin position="79"/>
        <end position="98"/>
    </location>
</feature>
<sequence length="271" mass="30192">MTQAALKKKKKKKFEGNYIVLRIVVVVLLLYLLLPIAIVLISSFGYEDYLTLTPSSFSFRWYENFFSNRGLVNSFKNSIILAICSTLGSLILGTISAYAMDKSKKRNFFVAYFGSPLLIPQIIIGIAMMQVANLLGLPRQMPLLVVAHVLVGVPYVVRTITASLYRFNAFWEEASFTMGAGRLKTLWYVTLPILKPGMIASGCFAFITSFGNMSISTFLTTSRFTTMPIQLYAYAKNYADPTIAAVSATTLILTTILLLLVDRTVGIDKMY</sequence>
<evidence type="ECO:0000313" key="10">
    <source>
        <dbReference type="EMBL" id="HIR51272.1"/>
    </source>
</evidence>
<dbReference type="SUPFAM" id="SSF161098">
    <property type="entry name" value="MetI-like"/>
    <property type="match status" value="1"/>
</dbReference>
<keyword evidence="7 8" id="KW-0472">Membrane</keyword>
<dbReference type="AlphaFoldDB" id="A0A9D1DIM3"/>
<dbReference type="PANTHER" id="PTHR43357">
    <property type="entry name" value="INNER MEMBRANE ABC TRANSPORTER PERMEASE PROTEIN YDCV"/>
    <property type="match status" value="1"/>
</dbReference>
<dbReference type="GO" id="GO:0005886">
    <property type="term" value="C:plasma membrane"/>
    <property type="evidence" value="ECO:0007669"/>
    <property type="project" value="UniProtKB-SubCell"/>
</dbReference>
<keyword evidence="2 8" id="KW-0813">Transport</keyword>
<keyword evidence="3" id="KW-1003">Cell membrane</keyword>
<evidence type="ECO:0000256" key="7">
    <source>
        <dbReference type="ARBA" id="ARBA00023136"/>
    </source>
</evidence>
<dbReference type="InterPro" id="IPR035906">
    <property type="entry name" value="MetI-like_sf"/>
</dbReference>
<reference evidence="10" key="1">
    <citation type="submission" date="2020-10" db="EMBL/GenBank/DDBJ databases">
        <authorList>
            <person name="Gilroy R."/>
        </authorList>
    </citation>
    <scope>NUCLEOTIDE SEQUENCE</scope>
    <source>
        <strain evidence="10">ChiBcec15-4380</strain>
    </source>
</reference>
<evidence type="ECO:0000313" key="11">
    <source>
        <dbReference type="Proteomes" id="UP000824239"/>
    </source>
</evidence>
<evidence type="ECO:0000259" key="9">
    <source>
        <dbReference type="PROSITE" id="PS50928"/>
    </source>
</evidence>
<feature type="transmembrane region" description="Helical" evidence="8">
    <location>
        <begin position="110"/>
        <end position="131"/>
    </location>
</feature>
<dbReference type="PANTHER" id="PTHR43357:SF4">
    <property type="entry name" value="INNER MEMBRANE ABC TRANSPORTER PERMEASE PROTEIN YDCV"/>
    <property type="match status" value="1"/>
</dbReference>
<evidence type="ECO:0000256" key="3">
    <source>
        <dbReference type="ARBA" id="ARBA00022475"/>
    </source>
</evidence>
<gene>
    <name evidence="10" type="ORF">IAA53_08325</name>
</gene>
<keyword evidence="6 8" id="KW-1133">Transmembrane helix</keyword>
<feature type="transmembrane region" description="Helical" evidence="8">
    <location>
        <begin position="20"/>
        <end position="46"/>
    </location>
</feature>
<comment type="similarity">
    <text evidence="8">Belongs to the binding-protein-dependent transport system permease family.</text>
</comment>
<keyword evidence="5 8" id="KW-0812">Transmembrane</keyword>
<comment type="subcellular location">
    <subcellularLocation>
        <location evidence="1">Cell inner membrane</location>
        <topology evidence="1">Multi-pass membrane protein</topology>
    </subcellularLocation>
    <subcellularLocation>
        <location evidence="8">Cell membrane</location>
        <topology evidence="8">Multi-pass membrane protein</topology>
    </subcellularLocation>
</comment>
<dbReference type="Proteomes" id="UP000824239">
    <property type="component" value="Unassembled WGS sequence"/>
</dbReference>
<protein>
    <submittedName>
        <fullName evidence="10">ABC transporter permease</fullName>
    </submittedName>
</protein>
<reference evidence="10" key="2">
    <citation type="journal article" date="2021" name="PeerJ">
        <title>Extensive microbial diversity within the chicken gut microbiome revealed by metagenomics and culture.</title>
        <authorList>
            <person name="Gilroy R."/>
            <person name="Ravi A."/>
            <person name="Getino M."/>
            <person name="Pursley I."/>
            <person name="Horton D.L."/>
            <person name="Alikhan N.F."/>
            <person name="Baker D."/>
            <person name="Gharbi K."/>
            <person name="Hall N."/>
            <person name="Watson M."/>
            <person name="Adriaenssens E.M."/>
            <person name="Foster-Nyarko E."/>
            <person name="Jarju S."/>
            <person name="Secka A."/>
            <person name="Antonio M."/>
            <person name="Oren A."/>
            <person name="Chaudhuri R.R."/>
            <person name="La Ragione R."/>
            <person name="Hildebrand F."/>
            <person name="Pallen M.J."/>
        </authorList>
    </citation>
    <scope>NUCLEOTIDE SEQUENCE</scope>
    <source>
        <strain evidence="10">ChiBcec15-4380</strain>
    </source>
</reference>
<dbReference type="Gene3D" id="1.10.3720.10">
    <property type="entry name" value="MetI-like"/>
    <property type="match status" value="1"/>
</dbReference>
<accession>A0A9D1DIM3</accession>
<dbReference type="CDD" id="cd06261">
    <property type="entry name" value="TM_PBP2"/>
    <property type="match status" value="1"/>
</dbReference>
<comment type="caution">
    <text evidence="10">The sequence shown here is derived from an EMBL/GenBank/DDBJ whole genome shotgun (WGS) entry which is preliminary data.</text>
</comment>
<evidence type="ECO:0000256" key="4">
    <source>
        <dbReference type="ARBA" id="ARBA00022519"/>
    </source>
</evidence>
<feature type="transmembrane region" description="Helical" evidence="8">
    <location>
        <begin position="186"/>
        <end position="207"/>
    </location>
</feature>
<dbReference type="Pfam" id="PF00528">
    <property type="entry name" value="BPD_transp_1"/>
    <property type="match status" value="1"/>
</dbReference>
<dbReference type="InterPro" id="IPR000515">
    <property type="entry name" value="MetI-like"/>
</dbReference>
<evidence type="ECO:0000256" key="1">
    <source>
        <dbReference type="ARBA" id="ARBA00004429"/>
    </source>
</evidence>
<dbReference type="EMBL" id="DVHE01000063">
    <property type="protein sequence ID" value="HIR51272.1"/>
    <property type="molecule type" value="Genomic_DNA"/>
</dbReference>
<evidence type="ECO:0000256" key="8">
    <source>
        <dbReference type="RuleBase" id="RU363032"/>
    </source>
</evidence>
<evidence type="ECO:0000256" key="5">
    <source>
        <dbReference type="ARBA" id="ARBA00022692"/>
    </source>
</evidence>
<proteinExistence type="inferred from homology"/>